<comment type="similarity">
    <text evidence="3 9">Belongs to the alpha-acetolactate decarboxylase family.</text>
</comment>
<dbReference type="UniPathway" id="UPA00626">
    <property type="reaction ID" value="UER00678"/>
</dbReference>
<comment type="catalytic activity">
    <reaction evidence="1 9">
        <text>(2S)-2-acetolactate + H(+) = (R)-acetoin + CO2</text>
        <dbReference type="Rhea" id="RHEA:21580"/>
        <dbReference type="ChEBI" id="CHEBI:15378"/>
        <dbReference type="ChEBI" id="CHEBI:15686"/>
        <dbReference type="ChEBI" id="CHEBI:16526"/>
        <dbReference type="ChEBI" id="CHEBI:58476"/>
        <dbReference type="EC" id="4.1.1.5"/>
    </reaction>
</comment>
<keyword evidence="8 9" id="KW-0456">Lyase</keyword>
<evidence type="ECO:0000256" key="5">
    <source>
        <dbReference type="ARBA" id="ARBA00020164"/>
    </source>
</evidence>
<dbReference type="SUPFAM" id="SSF117856">
    <property type="entry name" value="AF0104/ALDC/Ptd012-like"/>
    <property type="match status" value="1"/>
</dbReference>
<reference evidence="10 11" key="1">
    <citation type="submission" date="2020-12" db="EMBL/GenBank/DDBJ databases">
        <title>FDA dAtabase for Regulatory Grade micrObial Sequences (FDA-ARGOS): Supporting development and validation of Infectious Disease Dx tests.</title>
        <authorList>
            <person name="Kerrigan L."/>
            <person name="Long C."/>
            <person name="Tallon L."/>
            <person name="Sadzewicz L."/>
            <person name="Zhao X."/>
            <person name="Boylan J."/>
            <person name="Ott S."/>
            <person name="Bowen H."/>
            <person name="Vavikolanu K."/>
            <person name="Mehta A."/>
            <person name="Aluvathingal J."/>
            <person name="Nadendla S."/>
            <person name="Yan Y."/>
            <person name="Sichtig H."/>
        </authorList>
    </citation>
    <scope>NUCLEOTIDE SEQUENCE [LARGE SCALE GENOMIC DNA]</scope>
    <source>
        <strain evidence="10 11">FDAARGOS_1031</strain>
    </source>
</reference>
<keyword evidence="6 9" id="KW-0210">Decarboxylase</keyword>
<evidence type="ECO:0000256" key="9">
    <source>
        <dbReference type="PIRNR" id="PIRNR001332"/>
    </source>
</evidence>
<dbReference type="OrthoDB" id="8612680at2"/>
<dbReference type="CDD" id="cd17299">
    <property type="entry name" value="acetolactate_decarboxylase"/>
    <property type="match status" value="1"/>
</dbReference>
<dbReference type="Proteomes" id="UP000595426">
    <property type="component" value="Chromosome"/>
</dbReference>
<organism evidence="10 11">
    <name type="scientific">Elizabethkingia bruuniana</name>
    <dbReference type="NCBI Taxonomy" id="1756149"/>
    <lineage>
        <taxon>Bacteria</taxon>
        <taxon>Pseudomonadati</taxon>
        <taxon>Bacteroidota</taxon>
        <taxon>Flavobacteriia</taxon>
        <taxon>Flavobacteriales</taxon>
        <taxon>Weeksellaceae</taxon>
        <taxon>Elizabethkingia</taxon>
    </lineage>
</organism>
<evidence type="ECO:0000256" key="2">
    <source>
        <dbReference type="ARBA" id="ARBA00005170"/>
    </source>
</evidence>
<dbReference type="Pfam" id="PF03306">
    <property type="entry name" value="AAL_decarboxy"/>
    <property type="match status" value="1"/>
</dbReference>
<dbReference type="GO" id="GO:0045151">
    <property type="term" value="P:acetoin biosynthetic process"/>
    <property type="evidence" value="ECO:0007669"/>
    <property type="project" value="UniProtKB-UniRule"/>
</dbReference>
<evidence type="ECO:0000313" key="11">
    <source>
        <dbReference type="Proteomes" id="UP000595426"/>
    </source>
</evidence>
<dbReference type="KEGG" id="egm:AYC65_04995"/>
<proteinExistence type="inferred from homology"/>
<dbReference type="NCBIfam" id="TIGR01252">
    <property type="entry name" value="acetolac_decarb"/>
    <property type="match status" value="1"/>
</dbReference>
<keyword evidence="7 9" id="KW-0005">Acetoin biosynthesis</keyword>
<evidence type="ECO:0000256" key="8">
    <source>
        <dbReference type="ARBA" id="ARBA00023239"/>
    </source>
</evidence>
<evidence type="ECO:0000313" key="10">
    <source>
        <dbReference type="EMBL" id="QQN61145.1"/>
    </source>
</evidence>
<evidence type="ECO:0000256" key="7">
    <source>
        <dbReference type="ARBA" id="ARBA00023061"/>
    </source>
</evidence>
<dbReference type="PANTHER" id="PTHR35524">
    <property type="entry name" value="ALPHA-ACETOLACTATE DECARBOXYLASE"/>
    <property type="match status" value="1"/>
</dbReference>
<dbReference type="PANTHER" id="PTHR35524:SF1">
    <property type="entry name" value="ALPHA-ACETOLACTATE DECARBOXYLASE"/>
    <property type="match status" value="1"/>
</dbReference>
<comment type="pathway">
    <text evidence="2 9">Polyol metabolism; (R,R)-butane-2,3-diol biosynthesis; (R,R)-butane-2,3-diol from pyruvate: step 2/3.</text>
</comment>
<keyword evidence="11" id="KW-1185">Reference proteome</keyword>
<sequence length="246" mass="27959">MLDSKKAFIVYNKLFQYGIADAFVGGLYKGSLSVKDLKLKGNFGLGAPDLLDGELTILDGKVYQTKATGETIEPDNEFKTSLSFVTFFKPNINFIIKKRTDEKLLLYKISQVLSNKNAMYAIKISGKFYNVKTRAFPPVKNKPFPTLTSILDTQKVFDFPEKEGTLVGYYIPEYLNGINVKGFHFHFLSTDRKHGGHVLNFIGENLKIEIAELKSFELETSRDSDFQNFNFKGKDNEILKNIEQGY</sequence>
<dbReference type="AlphaFoldDB" id="A0A7T7V3C7"/>
<gene>
    <name evidence="10" type="primary">budA</name>
    <name evidence="10" type="ORF">I6H88_15600</name>
</gene>
<dbReference type="EC" id="4.1.1.5" evidence="4 9"/>
<dbReference type="EMBL" id="CP067018">
    <property type="protein sequence ID" value="QQN61145.1"/>
    <property type="molecule type" value="Genomic_DNA"/>
</dbReference>
<evidence type="ECO:0000256" key="6">
    <source>
        <dbReference type="ARBA" id="ARBA00022793"/>
    </source>
</evidence>
<evidence type="ECO:0000256" key="4">
    <source>
        <dbReference type="ARBA" id="ARBA00013204"/>
    </source>
</evidence>
<dbReference type="Gene3D" id="3.30.1330.80">
    <property type="entry name" value="Hypothetical protein, similar to alpha- acetolactate decarboxylase, domain 2"/>
    <property type="match status" value="2"/>
</dbReference>
<dbReference type="GO" id="GO:0047605">
    <property type="term" value="F:acetolactate decarboxylase activity"/>
    <property type="evidence" value="ECO:0007669"/>
    <property type="project" value="UniProtKB-UniRule"/>
</dbReference>
<dbReference type="PIRSF" id="PIRSF001332">
    <property type="entry name" value="Acetolac_decarb"/>
    <property type="match status" value="1"/>
</dbReference>
<accession>A0A7T7V3C7</accession>
<evidence type="ECO:0000256" key="1">
    <source>
        <dbReference type="ARBA" id="ARBA00001784"/>
    </source>
</evidence>
<protein>
    <recommendedName>
        <fullName evidence="5 9">Alpha-acetolactate decarboxylase</fullName>
        <ecNumber evidence="4 9">4.1.1.5</ecNumber>
    </recommendedName>
</protein>
<dbReference type="InterPro" id="IPR005128">
    <property type="entry name" value="Acetolactate_a_deCO2ase"/>
</dbReference>
<evidence type="ECO:0000256" key="3">
    <source>
        <dbReference type="ARBA" id="ARBA00007106"/>
    </source>
</evidence>
<name>A0A7T7V3C7_9FLAO</name>